<dbReference type="Proteomes" id="UP000009102">
    <property type="component" value="Chromosome"/>
</dbReference>
<dbReference type="PANTHER" id="PTHR37691:SF1">
    <property type="entry name" value="BLR3518 PROTEIN"/>
    <property type="match status" value="1"/>
</dbReference>
<evidence type="ECO:0000313" key="1">
    <source>
        <dbReference type="EMBL" id="ACX95034.1"/>
    </source>
</evidence>
<dbReference type="HOGENOM" id="CLU_096825_0_0_6"/>
<dbReference type="STRING" id="555778.Hneap_0171"/>
<keyword evidence="2" id="KW-1185">Reference proteome</keyword>
<dbReference type="RefSeq" id="WP_012823070.1">
    <property type="nucleotide sequence ID" value="NC_013422.1"/>
</dbReference>
<accession>D0KWN7</accession>
<sequence>MKHAQQNEHQDTSISVEEINAFIDDELIHEDRQRVREHVKKNPELTQLICDIDQVQDWIKEAYEIVPEPPHTKANWRIHALLPGALAAMALLSVGALAGWFASKISSADTDGAHAATMLQANNQIQNVEFASAPTAQTRNVILRLGSDSPRKFTETLNRIEHVMKTSAHQPGFQMEVLANSDGLNFLRADTSPYAKQIEALMKKYPNLHFMVCGTSLKNLEESGQKAALLPNVRVTSSAVEQVAQRIREGWSYSAI</sequence>
<dbReference type="OrthoDB" id="8557943at2"/>
<reference evidence="1 2" key="1">
    <citation type="submission" date="2009-10" db="EMBL/GenBank/DDBJ databases">
        <title>Complete sequence of Halothiobacillus neapolitanus c2.</title>
        <authorList>
            <consortium name="US DOE Joint Genome Institute"/>
            <person name="Lucas S."/>
            <person name="Copeland A."/>
            <person name="Lapidus A."/>
            <person name="Glavina del Rio T."/>
            <person name="Tice H."/>
            <person name="Bruce D."/>
            <person name="Goodwin L."/>
            <person name="Pitluck S."/>
            <person name="Davenport K."/>
            <person name="Brettin T."/>
            <person name="Detter J.C."/>
            <person name="Han C."/>
            <person name="Tapia R."/>
            <person name="Larimer F."/>
            <person name="Land M."/>
            <person name="Hauser L."/>
            <person name="Kyrpides N."/>
            <person name="Mikhailova N."/>
            <person name="Kerfeld C."/>
            <person name="Cannon G."/>
            <person name="Heinhort S."/>
        </authorList>
    </citation>
    <scope>NUCLEOTIDE SEQUENCE [LARGE SCALE GENOMIC DNA]</scope>
    <source>
        <strain evidence="2">ATCC 23641 / c2</strain>
    </source>
</reference>
<evidence type="ECO:0000313" key="2">
    <source>
        <dbReference type="Proteomes" id="UP000009102"/>
    </source>
</evidence>
<name>D0KWN7_HALNC</name>
<dbReference type="InterPro" id="IPR027396">
    <property type="entry name" value="DsrEFH-like"/>
</dbReference>
<dbReference type="SUPFAM" id="SSF75169">
    <property type="entry name" value="DsrEFH-like"/>
    <property type="match status" value="1"/>
</dbReference>
<dbReference type="PANTHER" id="PTHR37691">
    <property type="entry name" value="BLR3518 PROTEIN"/>
    <property type="match status" value="1"/>
</dbReference>
<protein>
    <recommendedName>
        <fullName evidence="3">Transmembrane anti-sigma factor</fullName>
    </recommendedName>
</protein>
<evidence type="ECO:0008006" key="3">
    <source>
        <dbReference type="Google" id="ProtNLM"/>
    </source>
</evidence>
<dbReference type="eggNOG" id="COG5662">
    <property type="taxonomic scope" value="Bacteria"/>
</dbReference>
<dbReference type="eggNOG" id="COG1416">
    <property type="taxonomic scope" value="Bacteria"/>
</dbReference>
<dbReference type="AlphaFoldDB" id="D0KWN7"/>
<dbReference type="Gene3D" id="3.40.1260.10">
    <property type="entry name" value="DsrEFH-like"/>
    <property type="match status" value="1"/>
</dbReference>
<dbReference type="EMBL" id="CP001801">
    <property type="protein sequence ID" value="ACX95034.1"/>
    <property type="molecule type" value="Genomic_DNA"/>
</dbReference>
<dbReference type="KEGG" id="hna:Hneap_0171"/>
<gene>
    <name evidence="1" type="ordered locus">Hneap_0171</name>
</gene>
<proteinExistence type="predicted"/>
<organism evidence="1 2">
    <name type="scientific">Halothiobacillus neapolitanus (strain ATCC 23641 / DSM 15147 / CIP 104769 / NCIMB 8539 / c2)</name>
    <name type="common">Thiobacillus neapolitanus</name>
    <dbReference type="NCBI Taxonomy" id="555778"/>
    <lineage>
        <taxon>Bacteria</taxon>
        <taxon>Pseudomonadati</taxon>
        <taxon>Pseudomonadota</taxon>
        <taxon>Gammaproteobacteria</taxon>
        <taxon>Chromatiales</taxon>
        <taxon>Halothiobacillaceae</taxon>
        <taxon>Halothiobacillus</taxon>
    </lineage>
</organism>